<dbReference type="Pfam" id="PF07262">
    <property type="entry name" value="CdiI"/>
    <property type="match status" value="1"/>
</dbReference>
<dbReference type="Gene3D" id="3.40.1590.10">
    <property type="entry name" value="NMB0488-like"/>
    <property type="match status" value="1"/>
</dbReference>
<dbReference type="KEGG" id="asz:ASN_3151"/>
<name>A0A0U5EX71_9PROT</name>
<protein>
    <recommendedName>
        <fullName evidence="3">DUF1436 family protein</fullName>
    </recommendedName>
</protein>
<dbReference type="InterPro" id="IPR009888">
    <property type="entry name" value="CdiI_Proteobact"/>
</dbReference>
<proteinExistence type="predicted"/>
<dbReference type="PATRIC" id="fig|446692.3.peg.3323"/>
<dbReference type="AlphaFoldDB" id="A0A0U5EX71"/>
<accession>A0A0U5EX71</accession>
<organism evidence="1 2">
    <name type="scientific">Acetobacter senegalensis</name>
    <dbReference type="NCBI Taxonomy" id="446692"/>
    <lineage>
        <taxon>Bacteria</taxon>
        <taxon>Pseudomonadati</taxon>
        <taxon>Pseudomonadota</taxon>
        <taxon>Alphaproteobacteria</taxon>
        <taxon>Acetobacterales</taxon>
        <taxon>Acetobacteraceae</taxon>
        <taxon>Acetobacter</taxon>
    </lineage>
</organism>
<sequence length="217" mass="24613">MKKPKQFAKVPPPGTKRKSCSVNRTDRYITIISEEIWGGMYFSRRGLAIHAARDVTPEWISANVRQALDTSEYCRPPIHIPIDGEQLIAMKAASTERRLAFWDEVASTYGYKLREMAWKKTDRVFISWCYELEPDIVVKASKCSISGNYSTWRLDKNEGRVFRVPFAAYDEEIGNTVLKAFAKCQGPGKSTEPLFPVIPTAKNTVANDQSKRQQLSG</sequence>
<dbReference type="InterPro" id="IPR037891">
    <property type="entry name" value="Cdil-like_sf"/>
</dbReference>
<gene>
    <name evidence="1" type="ORF">ASN_3151</name>
</gene>
<keyword evidence="2" id="KW-1185">Reference proteome</keyword>
<evidence type="ECO:0000313" key="2">
    <source>
        <dbReference type="Proteomes" id="UP000056109"/>
    </source>
</evidence>
<dbReference type="SUPFAM" id="SSF160207">
    <property type="entry name" value="NMB0488-like"/>
    <property type="match status" value="1"/>
</dbReference>
<reference evidence="2" key="1">
    <citation type="submission" date="2014-09" db="EMBL/GenBank/DDBJ databases">
        <authorList>
            <person name="Illeghems K.G."/>
        </authorList>
    </citation>
    <scope>NUCLEOTIDE SEQUENCE [LARGE SCALE GENOMIC DNA]</scope>
    <source>
        <strain evidence="2">108B</strain>
    </source>
</reference>
<dbReference type="GeneID" id="34784111"/>
<dbReference type="EMBL" id="LN606600">
    <property type="protein sequence ID" value="CEF42394.1"/>
    <property type="molecule type" value="Genomic_DNA"/>
</dbReference>
<dbReference type="RefSeq" id="WP_157765195.1">
    <property type="nucleotide sequence ID" value="NZ_LN606600.1"/>
</dbReference>
<evidence type="ECO:0000313" key="1">
    <source>
        <dbReference type="EMBL" id="CEF42394.1"/>
    </source>
</evidence>
<evidence type="ECO:0008006" key="3">
    <source>
        <dbReference type="Google" id="ProtNLM"/>
    </source>
</evidence>
<dbReference type="Proteomes" id="UP000056109">
    <property type="component" value="Chromosome I"/>
</dbReference>